<protein>
    <recommendedName>
        <fullName evidence="1">CYTH domain-containing protein</fullName>
    </recommendedName>
</protein>
<dbReference type="SMART" id="SM01118">
    <property type="entry name" value="CYTH"/>
    <property type="match status" value="1"/>
</dbReference>
<dbReference type="Gene3D" id="2.40.320.10">
    <property type="entry name" value="Hypothetical Protein Pfu-838710-001"/>
    <property type="match status" value="1"/>
</dbReference>
<dbReference type="SUPFAM" id="SSF55154">
    <property type="entry name" value="CYTH-like phosphatases"/>
    <property type="match status" value="1"/>
</dbReference>
<reference evidence="2 3" key="1">
    <citation type="journal article" date="2019" name="Int. J. Syst. Evol. Microbiol.">
        <title>The Global Catalogue of Microorganisms (GCM) 10K type strain sequencing project: providing services to taxonomists for standard genome sequencing and annotation.</title>
        <authorList>
            <consortium name="The Broad Institute Genomics Platform"/>
            <consortium name="The Broad Institute Genome Sequencing Center for Infectious Disease"/>
            <person name="Wu L."/>
            <person name="Ma J."/>
        </authorList>
    </citation>
    <scope>NUCLEOTIDE SEQUENCE [LARGE SCALE GENOMIC DNA]</scope>
    <source>
        <strain evidence="2 3">JCM 14718</strain>
    </source>
</reference>
<dbReference type="CDD" id="cd07374">
    <property type="entry name" value="CYTH-like_Pase"/>
    <property type="match status" value="1"/>
</dbReference>
<gene>
    <name evidence="2" type="ORF">GCM10009765_37320</name>
</gene>
<evidence type="ECO:0000313" key="2">
    <source>
        <dbReference type="EMBL" id="GAA1684471.1"/>
    </source>
</evidence>
<name>A0ABN2HA87_9ACTN</name>
<keyword evidence="3" id="KW-1185">Reference proteome</keyword>
<dbReference type="Proteomes" id="UP001500618">
    <property type="component" value="Unassembled WGS sequence"/>
</dbReference>
<evidence type="ECO:0000259" key="1">
    <source>
        <dbReference type="PROSITE" id="PS51707"/>
    </source>
</evidence>
<comment type="caution">
    <text evidence="2">The sequence shown here is derived from an EMBL/GenBank/DDBJ whole genome shotgun (WGS) entry which is preliminary data.</text>
</comment>
<dbReference type="Pfam" id="PF01928">
    <property type="entry name" value="CYTH"/>
    <property type="match status" value="1"/>
</dbReference>
<dbReference type="InterPro" id="IPR033469">
    <property type="entry name" value="CYTH-like_dom_sf"/>
</dbReference>
<dbReference type="InterPro" id="IPR023577">
    <property type="entry name" value="CYTH_domain"/>
</dbReference>
<accession>A0ABN2HA87</accession>
<proteinExistence type="predicted"/>
<sequence length="196" mass="21300">MSDHVEVERTYEVDDSFEVPALSGLGRVDGPAERLLDATYYDTVDLRLLAAKVTFRRRTGGNDAGWHVKLPAGVDARREVHRDLSDDIPPDLVALVREVSGGAALAPAARISTRRLVLTLVGDQPLAELCDDHVTAQVLLPGHESSEGWRELEVELLDGNRATFDTVERVLFTAGARPATIGSKLGRLLGPYLPPT</sequence>
<evidence type="ECO:0000313" key="3">
    <source>
        <dbReference type="Proteomes" id="UP001500618"/>
    </source>
</evidence>
<organism evidence="2 3">
    <name type="scientific">Fodinicola feengrottensis</name>
    <dbReference type="NCBI Taxonomy" id="435914"/>
    <lineage>
        <taxon>Bacteria</taxon>
        <taxon>Bacillati</taxon>
        <taxon>Actinomycetota</taxon>
        <taxon>Actinomycetes</taxon>
        <taxon>Mycobacteriales</taxon>
        <taxon>Fodinicola</taxon>
    </lineage>
</organism>
<dbReference type="PROSITE" id="PS51707">
    <property type="entry name" value="CYTH"/>
    <property type="match status" value="1"/>
</dbReference>
<dbReference type="EMBL" id="BAAANY010000012">
    <property type="protein sequence ID" value="GAA1684471.1"/>
    <property type="molecule type" value="Genomic_DNA"/>
</dbReference>
<feature type="domain" description="CYTH" evidence="1">
    <location>
        <begin position="4"/>
        <end position="195"/>
    </location>
</feature>
<dbReference type="RefSeq" id="WP_344311507.1">
    <property type="nucleotide sequence ID" value="NZ_BAAANY010000012.1"/>
</dbReference>